<dbReference type="AlphaFoldDB" id="A0A0D2ATS9"/>
<accession>A0A0D2ATS9</accession>
<reference evidence="2 3" key="1">
    <citation type="submission" date="2015-01" db="EMBL/GenBank/DDBJ databases">
        <title>The Genome Sequence of Exophiala spinifera CBS89968.</title>
        <authorList>
            <consortium name="The Broad Institute Genomics Platform"/>
            <person name="Cuomo C."/>
            <person name="de Hoog S."/>
            <person name="Gorbushina A."/>
            <person name="Stielow B."/>
            <person name="Teixiera M."/>
            <person name="Abouelleil A."/>
            <person name="Chapman S.B."/>
            <person name="Priest M."/>
            <person name="Young S.K."/>
            <person name="Wortman J."/>
            <person name="Nusbaum C."/>
            <person name="Birren B."/>
        </authorList>
    </citation>
    <scope>NUCLEOTIDE SEQUENCE [LARGE SCALE GENOMIC DNA]</scope>
    <source>
        <strain evidence="2 3">CBS 89968</strain>
    </source>
</reference>
<evidence type="ECO:0000313" key="3">
    <source>
        <dbReference type="Proteomes" id="UP000053328"/>
    </source>
</evidence>
<name>A0A0D2ATS9_9EURO</name>
<evidence type="ECO:0000313" key="2">
    <source>
        <dbReference type="EMBL" id="KIW10138.1"/>
    </source>
</evidence>
<feature type="compositionally biased region" description="Basic and acidic residues" evidence="1">
    <location>
        <begin position="80"/>
        <end position="103"/>
    </location>
</feature>
<proteinExistence type="predicted"/>
<dbReference type="HOGENOM" id="CLU_813902_0_0_1"/>
<dbReference type="EMBL" id="KN847500">
    <property type="protein sequence ID" value="KIW10138.1"/>
    <property type="molecule type" value="Genomic_DNA"/>
</dbReference>
<feature type="compositionally biased region" description="Basic and acidic residues" evidence="1">
    <location>
        <begin position="163"/>
        <end position="189"/>
    </location>
</feature>
<feature type="region of interest" description="Disordered" evidence="1">
    <location>
        <begin position="159"/>
        <end position="189"/>
    </location>
</feature>
<feature type="region of interest" description="Disordered" evidence="1">
    <location>
        <begin position="283"/>
        <end position="341"/>
    </location>
</feature>
<dbReference type="RefSeq" id="XP_016230354.1">
    <property type="nucleotide sequence ID" value="XM_016385410.1"/>
</dbReference>
<gene>
    <name evidence="2" type="ORF">PV08_11099</name>
</gene>
<protein>
    <submittedName>
        <fullName evidence="2">Uncharacterized protein</fullName>
    </submittedName>
</protein>
<dbReference type="GeneID" id="27338182"/>
<dbReference type="VEuPathDB" id="FungiDB:PV08_11099"/>
<feature type="region of interest" description="Disordered" evidence="1">
    <location>
        <begin position="53"/>
        <end position="112"/>
    </location>
</feature>
<sequence>MNILDAFYRTDGSKVFADNANRVLRNLGMAEAYDVISSRQDDIVGTIAAAMMSAESHGDHSQPTEPQTPRHQKIGSKWAVEPESRVPKTEGSSKRIVVKDEAYKGSPTTSRRQKPFLYPALIQNTSPSRAVSCLGMHGFAPPSLPRVPSLMPRLLFPSAQERSQQHRHLEESGDHNDTQLHRGDEASEKRIPVIFPNVLPENRPRPAFEEANAAYDAQFGQQRQEGEMEQSNPRIISEDEITPNRPHAYYEQSHGEHEGQVTQPRQGESTTENRLRVVLLQGAPENRPRPYFEEANAEYDAQFGQQDPVEQEPVASSPRTVPEEDISPYLPHASYEKANDE</sequence>
<organism evidence="2 3">
    <name type="scientific">Exophiala spinifera</name>
    <dbReference type="NCBI Taxonomy" id="91928"/>
    <lineage>
        <taxon>Eukaryota</taxon>
        <taxon>Fungi</taxon>
        <taxon>Dikarya</taxon>
        <taxon>Ascomycota</taxon>
        <taxon>Pezizomycotina</taxon>
        <taxon>Eurotiomycetes</taxon>
        <taxon>Chaetothyriomycetidae</taxon>
        <taxon>Chaetothyriales</taxon>
        <taxon>Herpotrichiellaceae</taxon>
        <taxon>Exophiala</taxon>
    </lineage>
</organism>
<dbReference type="Proteomes" id="UP000053328">
    <property type="component" value="Unassembled WGS sequence"/>
</dbReference>
<keyword evidence="3" id="KW-1185">Reference proteome</keyword>
<evidence type="ECO:0000256" key="1">
    <source>
        <dbReference type="SAM" id="MobiDB-lite"/>
    </source>
</evidence>